<protein>
    <submittedName>
        <fullName evidence="2">Uncharacterized protein</fullName>
    </submittedName>
</protein>
<reference evidence="2 3" key="1">
    <citation type="submission" date="2023-01" db="EMBL/GenBank/DDBJ databases">
        <title>Analysis of 21 Apiospora genomes using comparative genomics revels a genus with tremendous synthesis potential of carbohydrate active enzymes and secondary metabolites.</title>
        <authorList>
            <person name="Sorensen T."/>
        </authorList>
    </citation>
    <scope>NUCLEOTIDE SEQUENCE [LARGE SCALE GENOMIC DNA]</scope>
    <source>
        <strain evidence="2 3">CBS 114990</strain>
    </source>
</reference>
<accession>A0ABR1UY18</accession>
<dbReference type="EMBL" id="JAQQWN010000010">
    <property type="protein sequence ID" value="KAK8062960.1"/>
    <property type="molecule type" value="Genomic_DNA"/>
</dbReference>
<dbReference type="RefSeq" id="XP_066661559.1">
    <property type="nucleotide sequence ID" value="XM_066819371.1"/>
</dbReference>
<keyword evidence="3" id="KW-1185">Reference proteome</keyword>
<comment type="caution">
    <text evidence="2">The sequence shown here is derived from an EMBL/GenBank/DDBJ whole genome shotgun (WGS) entry which is preliminary data.</text>
</comment>
<gene>
    <name evidence="2" type="ORF">PG997_015057</name>
</gene>
<evidence type="ECO:0000313" key="3">
    <source>
        <dbReference type="Proteomes" id="UP001433268"/>
    </source>
</evidence>
<dbReference type="GeneID" id="92052431"/>
<organism evidence="2 3">
    <name type="scientific">Apiospora hydei</name>
    <dbReference type="NCBI Taxonomy" id="1337664"/>
    <lineage>
        <taxon>Eukaryota</taxon>
        <taxon>Fungi</taxon>
        <taxon>Dikarya</taxon>
        <taxon>Ascomycota</taxon>
        <taxon>Pezizomycotina</taxon>
        <taxon>Sordariomycetes</taxon>
        <taxon>Xylariomycetidae</taxon>
        <taxon>Amphisphaeriales</taxon>
        <taxon>Apiosporaceae</taxon>
        <taxon>Apiospora</taxon>
    </lineage>
</organism>
<dbReference type="Proteomes" id="UP001433268">
    <property type="component" value="Unassembled WGS sequence"/>
</dbReference>
<evidence type="ECO:0000313" key="2">
    <source>
        <dbReference type="EMBL" id="KAK8062960.1"/>
    </source>
</evidence>
<proteinExistence type="predicted"/>
<sequence>MCYNKLTYYNCIEKHLRSSEAHLCAAPYRCRCWRRHDPDRLKRLHRLEYLAPELCPKCPAQFGGCRTETDNDDEMSGSTSSADGDTLADEPSEAIVQELRLAKRASLLPKRVAALRKGDSLDISIRMKAV</sequence>
<evidence type="ECO:0000256" key="1">
    <source>
        <dbReference type="SAM" id="MobiDB-lite"/>
    </source>
</evidence>
<name>A0ABR1UY18_9PEZI</name>
<feature type="region of interest" description="Disordered" evidence="1">
    <location>
        <begin position="66"/>
        <end position="89"/>
    </location>
</feature>